<proteinExistence type="predicted"/>
<dbReference type="PROSITE" id="PS51257">
    <property type="entry name" value="PROKAR_LIPOPROTEIN"/>
    <property type="match status" value="1"/>
</dbReference>
<gene>
    <name evidence="1" type="ORF">C3729_08725</name>
</gene>
<organism evidence="1 2">
    <name type="scientific">Cloacibacterium normanense</name>
    <dbReference type="NCBI Taxonomy" id="237258"/>
    <lineage>
        <taxon>Bacteria</taxon>
        <taxon>Pseudomonadati</taxon>
        <taxon>Bacteroidota</taxon>
        <taxon>Flavobacteriia</taxon>
        <taxon>Flavobacteriales</taxon>
        <taxon>Weeksellaceae</taxon>
    </lineage>
</organism>
<reference evidence="1 2" key="1">
    <citation type="submission" date="2018-02" db="EMBL/GenBank/DDBJ databases">
        <title>Draft genome sequence of bacterial isolates from marine environment.</title>
        <authorList>
            <person name="Singh S.K."/>
            <person name="Hill R."/>
            <person name="Major S."/>
            <person name="Cai H."/>
            <person name="Li Y."/>
        </authorList>
    </citation>
    <scope>NUCLEOTIDE SEQUENCE [LARGE SCALE GENOMIC DNA]</scope>
    <source>
        <strain evidence="1 2">IMET F</strain>
    </source>
</reference>
<accession>A0A2S7I4I4</accession>
<comment type="caution">
    <text evidence="1">The sequence shown here is derived from an EMBL/GenBank/DDBJ whole genome shotgun (WGS) entry which is preliminary data.</text>
</comment>
<dbReference type="Proteomes" id="UP000238565">
    <property type="component" value="Unassembled WGS sequence"/>
</dbReference>
<sequence length="149" mass="17464">MTNLRFFGIILLQILFVSCSSNKTLVDKIDTHYGKVKFYNESKKNNIQHIYASVDSLGFRSYYEFYPNKITKTSEVSKQMIYTVFDGDLPQDYDKNIYLKFSPLDKLILNHGNRILDSLGLKNFKRTNNGKAFIIEVNYYHGYPKNKSF</sequence>
<evidence type="ECO:0000313" key="1">
    <source>
        <dbReference type="EMBL" id="PPZ91496.1"/>
    </source>
</evidence>
<evidence type="ECO:0008006" key="3">
    <source>
        <dbReference type="Google" id="ProtNLM"/>
    </source>
</evidence>
<dbReference type="AlphaFoldDB" id="A0A2S7I4I4"/>
<protein>
    <recommendedName>
        <fullName evidence="3">Lipoprotein</fullName>
    </recommendedName>
</protein>
<evidence type="ECO:0000313" key="2">
    <source>
        <dbReference type="Proteomes" id="UP000238565"/>
    </source>
</evidence>
<dbReference type="EMBL" id="PTPZ01000004">
    <property type="protein sequence ID" value="PPZ91496.1"/>
    <property type="molecule type" value="Genomic_DNA"/>
</dbReference>
<name>A0A2S7I4I4_9FLAO</name>
<dbReference type="RefSeq" id="WP_104793813.1">
    <property type="nucleotide sequence ID" value="NZ_PTPZ01000004.1"/>
</dbReference>